<keyword evidence="5 6" id="KW-0560">Oxidoreductase</keyword>
<dbReference type="Pfam" id="PF00441">
    <property type="entry name" value="Acyl-CoA_dh_1"/>
    <property type="match status" value="1"/>
</dbReference>
<keyword evidence="11" id="KW-1185">Reference proteome</keyword>
<dbReference type="InterPro" id="IPR036250">
    <property type="entry name" value="AcylCo_DH-like_C"/>
</dbReference>
<dbReference type="GO" id="GO:0016627">
    <property type="term" value="F:oxidoreductase activity, acting on the CH-CH group of donors"/>
    <property type="evidence" value="ECO:0007669"/>
    <property type="project" value="InterPro"/>
</dbReference>
<dbReference type="KEGG" id="caul:KCG34_11215"/>
<dbReference type="Proteomes" id="UP000676409">
    <property type="component" value="Chromosome"/>
</dbReference>
<evidence type="ECO:0000256" key="4">
    <source>
        <dbReference type="ARBA" id="ARBA00022827"/>
    </source>
</evidence>
<dbReference type="FunFam" id="2.40.110.10:FF:000002">
    <property type="entry name" value="Acyl-CoA dehydrogenase fadE12"/>
    <property type="match status" value="1"/>
</dbReference>
<feature type="domain" description="Acyl-CoA oxidase/dehydrogenase middle" evidence="8">
    <location>
        <begin position="131"/>
        <end position="224"/>
    </location>
</feature>
<dbReference type="AlphaFoldDB" id="A0A975G4E8"/>
<proteinExistence type="inferred from homology"/>
<dbReference type="GO" id="GO:0005886">
    <property type="term" value="C:plasma membrane"/>
    <property type="evidence" value="ECO:0007669"/>
    <property type="project" value="TreeGrafter"/>
</dbReference>
<organism evidence="10 11">
    <name type="scientific">Phenylobacterium montanum</name>
    <dbReference type="NCBI Taxonomy" id="2823693"/>
    <lineage>
        <taxon>Bacteria</taxon>
        <taxon>Pseudomonadati</taxon>
        <taxon>Pseudomonadota</taxon>
        <taxon>Alphaproteobacteria</taxon>
        <taxon>Caulobacterales</taxon>
        <taxon>Caulobacteraceae</taxon>
        <taxon>Phenylobacterium</taxon>
    </lineage>
</organism>
<evidence type="ECO:0000259" key="9">
    <source>
        <dbReference type="Pfam" id="PF02771"/>
    </source>
</evidence>
<dbReference type="Gene3D" id="2.40.110.10">
    <property type="entry name" value="Butyryl-CoA Dehydrogenase, subunit A, domain 2"/>
    <property type="match status" value="1"/>
</dbReference>
<accession>A0A975G4E8</accession>
<dbReference type="EMBL" id="CP073078">
    <property type="protein sequence ID" value="QUD90382.1"/>
    <property type="molecule type" value="Genomic_DNA"/>
</dbReference>
<dbReference type="InterPro" id="IPR037069">
    <property type="entry name" value="AcylCoA_DH/ox_N_sf"/>
</dbReference>
<comment type="similarity">
    <text evidence="2 6">Belongs to the acyl-CoA dehydrogenase family.</text>
</comment>
<dbReference type="InterPro" id="IPR006091">
    <property type="entry name" value="Acyl-CoA_Oxase/DH_mid-dom"/>
</dbReference>
<feature type="domain" description="Acyl-CoA dehydrogenase/oxidase N-terminal" evidence="9">
    <location>
        <begin position="14"/>
        <end position="127"/>
    </location>
</feature>
<dbReference type="Gene3D" id="1.20.140.10">
    <property type="entry name" value="Butyryl-CoA Dehydrogenase, subunit A, domain 3"/>
    <property type="match status" value="1"/>
</dbReference>
<dbReference type="PANTHER" id="PTHR43292:SF3">
    <property type="entry name" value="ACYL-COA DEHYDROGENASE FADE29"/>
    <property type="match status" value="1"/>
</dbReference>
<evidence type="ECO:0000313" key="10">
    <source>
        <dbReference type="EMBL" id="QUD90382.1"/>
    </source>
</evidence>
<dbReference type="Gene3D" id="1.10.540.10">
    <property type="entry name" value="Acyl-CoA dehydrogenase/oxidase, N-terminal domain"/>
    <property type="match status" value="1"/>
</dbReference>
<keyword evidence="4 6" id="KW-0274">FAD</keyword>
<evidence type="ECO:0000256" key="5">
    <source>
        <dbReference type="ARBA" id="ARBA00023002"/>
    </source>
</evidence>
<dbReference type="PANTHER" id="PTHR43292">
    <property type="entry name" value="ACYL-COA DEHYDROGENASE"/>
    <property type="match status" value="1"/>
</dbReference>
<evidence type="ECO:0000256" key="2">
    <source>
        <dbReference type="ARBA" id="ARBA00009347"/>
    </source>
</evidence>
<dbReference type="RefSeq" id="WP_211940433.1">
    <property type="nucleotide sequence ID" value="NZ_CP073078.1"/>
</dbReference>
<evidence type="ECO:0000259" key="8">
    <source>
        <dbReference type="Pfam" id="PF02770"/>
    </source>
</evidence>
<dbReference type="Pfam" id="PF02771">
    <property type="entry name" value="Acyl-CoA_dh_N"/>
    <property type="match status" value="1"/>
</dbReference>
<dbReference type="GO" id="GO:0050660">
    <property type="term" value="F:flavin adenine dinucleotide binding"/>
    <property type="evidence" value="ECO:0007669"/>
    <property type="project" value="InterPro"/>
</dbReference>
<sequence length="406" mass="44482">MDGSIDSPAAVDIDAFRAEVRAFLDEKLTPELRAATARQAGVFADGELVRQWHRILYERGWIAPSWPKQYGGPGWSPLQQHVFADECAKADAPVLAGMGLQLCGPVLMGFGTPEQKAYFLPRLLSGEHYWCQGYSEPQSGSDLASLQTRAVRDGDHYVVNGSKIWTTHAHFANWIFLLVRTKAEGKPQAGISFMLAPMDTPGITVRPILSISGEHEVNQVFLDDVRIPVANRVGEENQGWTVAKYLLEFERGGGTMASRLQKLVRQARRIAEAEQAGEGSFWADSPDFRRRLLTLKMEIEALDYAEGQVAAQLSAGKKVGDASASVLKLTVSQLLQRATELALEALGHYATADQRHALGFDANEPPIGPDYATTPTARYLNSRAATIYGGSQEIQHNILARVVLGL</sequence>
<dbReference type="InterPro" id="IPR052161">
    <property type="entry name" value="Mycobact_Acyl-CoA_DH"/>
</dbReference>
<evidence type="ECO:0000313" key="11">
    <source>
        <dbReference type="Proteomes" id="UP000676409"/>
    </source>
</evidence>
<dbReference type="InterPro" id="IPR009075">
    <property type="entry name" value="AcylCo_DH/oxidase_C"/>
</dbReference>
<protein>
    <submittedName>
        <fullName evidence="10">Acyl-CoA dehydrogenase family protein</fullName>
    </submittedName>
</protein>
<evidence type="ECO:0000256" key="3">
    <source>
        <dbReference type="ARBA" id="ARBA00022630"/>
    </source>
</evidence>
<dbReference type="InterPro" id="IPR009100">
    <property type="entry name" value="AcylCoA_DH/oxidase_NM_dom_sf"/>
</dbReference>
<evidence type="ECO:0000256" key="1">
    <source>
        <dbReference type="ARBA" id="ARBA00001974"/>
    </source>
</evidence>
<dbReference type="SUPFAM" id="SSF56645">
    <property type="entry name" value="Acyl-CoA dehydrogenase NM domain-like"/>
    <property type="match status" value="1"/>
</dbReference>
<dbReference type="Pfam" id="PF02770">
    <property type="entry name" value="Acyl-CoA_dh_M"/>
    <property type="match status" value="1"/>
</dbReference>
<reference evidence="10" key="1">
    <citation type="submission" date="2021-04" db="EMBL/GenBank/DDBJ databases">
        <title>The complete genome sequence of Caulobacter sp. S6.</title>
        <authorList>
            <person name="Tang Y."/>
            <person name="Ouyang W."/>
            <person name="Liu Q."/>
            <person name="Huang B."/>
            <person name="Guo Z."/>
            <person name="Lei P."/>
        </authorList>
    </citation>
    <scope>NUCLEOTIDE SEQUENCE</scope>
    <source>
        <strain evidence="10">S6</strain>
    </source>
</reference>
<name>A0A975G4E8_9CAUL</name>
<dbReference type="InterPro" id="IPR046373">
    <property type="entry name" value="Acyl-CoA_Oxase/DH_mid-dom_sf"/>
</dbReference>
<dbReference type="InterPro" id="IPR013786">
    <property type="entry name" value="AcylCoA_DH/ox_N"/>
</dbReference>
<feature type="domain" description="Acyl-CoA dehydrogenase/oxidase C-terminal" evidence="7">
    <location>
        <begin position="237"/>
        <end position="403"/>
    </location>
</feature>
<comment type="cofactor">
    <cofactor evidence="1 6">
        <name>FAD</name>
        <dbReference type="ChEBI" id="CHEBI:57692"/>
    </cofactor>
</comment>
<evidence type="ECO:0000259" key="7">
    <source>
        <dbReference type="Pfam" id="PF00441"/>
    </source>
</evidence>
<gene>
    <name evidence="10" type="ORF">KCG34_11215</name>
</gene>
<dbReference type="SUPFAM" id="SSF47203">
    <property type="entry name" value="Acyl-CoA dehydrogenase C-terminal domain-like"/>
    <property type="match status" value="1"/>
</dbReference>
<evidence type="ECO:0000256" key="6">
    <source>
        <dbReference type="RuleBase" id="RU362125"/>
    </source>
</evidence>
<keyword evidence="3 6" id="KW-0285">Flavoprotein</keyword>